<protein>
    <submittedName>
        <fullName evidence="3">Uncharacterized protein</fullName>
    </submittedName>
</protein>
<name>A0ABV0X4V2_9TELE</name>
<feature type="compositionally biased region" description="Basic and acidic residues" evidence="1">
    <location>
        <begin position="66"/>
        <end position="76"/>
    </location>
</feature>
<dbReference type="EMBL" id="JAHRIM010084749">
    <property type="protein sequence ID" value="MEQ2276163.1"/>
    <property type="molecule type" value="Genomic_DNA"/>
</dbReference>
<evidence type="ECO:0000313" key="4">
    <source>
        <dbReference type="Proteomes" id="UP001444071"/>
    </source>
</evidence>
<accession>A0ABV0X4V2</accession>
<evidence type="ECO:0000313" key="3">
    <source>
        <dbReference type="EMBL" id="MEQ2276163.1"/>
    </source>
</evidence>
<evidence type="ECO:0000256" key="1">
    <source>
        <dbReference type="SAM" id="MobiDB-lite"/>
    </source>
</evidence>
<proteinExistence type="predicted"/>
<feature type="region of interest" description="Disordered" evidence="1">
    <location>
        <begin position="45"/>
        <end position="82"/>
    </location>
</feature>
<sequence>MILHLSILGLQYASTAPQCRDLSTPRSQHAVPGCARDEVLDGYRYRSRSRHRHDASRSRSRHRHDASRSRHRDDGSRSGSGRWALPLPPGVFQKKVLNLLMELLYQHKRAQPISSAVHVERMATIEDFEREEERLCDPKAFVALVLQIARIGGKNTKDCVHKVLDRWNLELQ</sequence>
<feature type="compositionally biased region" description="Basic residues" evidence="1">
    <location>
        <begin position="45"/>
        <end position="65"/>
    </location>
</feature>
<evidence type="ECO:0000256" key="2">
    <source>
        <dbReference type="SAM" id="SignalP"/>
    </source>
</evidence>
<keyword evidence="4" id="KW-1185">Reference proteome</keyword>
<feature type="chain" id="PRO_5045334897" evidence="2">
    <location>
        <begin position="16"/>
        <end position="172"/>
    </location>
</feature>
<comment type="caution">
    <text evidence="3">The sequence shown here is derived from an EMBL/GenBank/DDBJ whole genome shotgun (WGS) entry which is preliminary data.</text>
</comment>
<dbReference type="Proteomes" id="UP001444071">
    <property type="component" value="Unassembled WGS sequence"/>
</dbReference>
<keyword evidence="2" id="KW-0732">Signal</keyword>
<organism evidence="3 4">
    <name type="scientific">Xenotaenia resolanae</name>
    <dbReference type="NCBI Taxonomy" id="208358"/>
    <lineage>
        <taxon>Eukaryota</taxon>
        <taxon>Metazoa</taxon>
        <taxon>Chordata</taxon>
        <taxon>Craniata</taxon>
        <taxon>Vertebrata</taxon>
        <taxon>Euteleostomi</taxon>
        <taxon>Actinopterygii</taxon>
        <taxon>Neopterygii</taxon>
        <taxon>Teleostei</taxon>
        <taxon>Neoteleostei</taxon>
        <taxon>Acanthomorphata</taxon>
        <taxon>Ovalentaria</taxon>
        <taxon>Atherinomorphae</taxon>
        <taxon>Cyprinodontiformes</taxon>
        <taxon>Goodeidae</taxon>
        <taxon>Xenotaenia</taxon>
    </lineage>
</organism>
<gene>
    <name evidence="3" type="ORF">XENORESO_014749</name>
</gene>
<reference evidence="3 4" key="1">
    <citation type="submission" date="2021-06" db="EMBL/GenBank/DDBJ databases">
        <authorList>
            <person name="Palmer J.M."/>
        </authorList>
    </citation>
    <scope>NUCLEOTIDE SEQUENCE [LARGE SCALE GENOMIC DNA]</scope>
    <source>
        <strain evidence="3 4">XR_2019</strain>
        <tissue evidence="3">Muscle</tissue>
    </source>
</reference>
<feature type="signal peptide" evidence="2">
    <location>
        <begin position="1"/>
        <end position="15"/>
    </location>
</feature>